<keyword evidence="4" id="KW-0749">Sporulation</keyword>
<evidence type="ECO:0000256" key="4">
    <source>
        <dbReference type="ARBA" id="ARBA00022969"/>
    </source>
</evidence>
<comment type="caution">
    <text evidence="8">The sequence shown here is derived from an EMBL/GenBank/DDBJ whole genome shotgun (WGS) entry which is preliminary data.</text>
</comment>
<sequence>MPGTPAVVEQLVHARLLITTHRSARLRVTLRYRADDPLAVHMLFPAEYALDADRADRTEEAEPAPGGLAPARPPAPPEIEWVFARQLLTAGLELPSGLGDVHIRPALGRRTMVELRSPEGTALLQFDSNELRRFLWRSHVAVPEGSEPAHLDADRALAQLLG</sequence>
<gene>
    <name evidence="8" type="ORF">GCM10023235_29990</name>
</gene>
<feature type="region of interest" description="Disordered" evidence="7">
    <location>
        <begin position="56"/>
        <end position="75"/>
    </location>
</feature>
<accession>A0ABP9DQF9</accession>
<keyword evidence="9" id="KW-1185">Reference proteome</keyword>
<keyword evidence="6" id="KW-0131">Cell cycle</keyword>
<keyword evidence="3" id="KW-0132">Cell division</keyword>
<evidence type="ECO:0000256" key="1">
    <source>
        <dbReference type="ARBA" id="ARBA00004431"/>
    </source>
</evidence>
<dbReference type="InterPro" id="IPR006776">
    <property type="entry name" value="SsgB"/>
</dbReference>
<dbReference type="EMBL" id="BAABIS010000001">
    <property type="protein sequence ID" value="GAA4850960.1"/>
    <property type="molecule type" value="Genomic_DNA"/>
</dbReference>
<protein>
    <submittedName>
        <fullName evidence="8">SsgA family sporulation/cell division regulator</fullName>
    </submittedName>
</protein>
<name>A0ABP9DQF9_9ACTN</name>
<dbReference type="Pfam" id="PF04686">
    <property type="entry name" value="SsgA"/>
    <property type="match status" value="1"/>
</dbReference>
<evidence type="ECO:0000256" key="7">
    <source>
        <dbReference type="SAM" id="MobiDB-lite"/>
    </source>
</evidence>
<evidence type="ECO:0000256" key="6">
    <source>
        <dbReference type="ARBA" id="ARBA00023306"/>
    </source>
</evidence>
<dbReference type="Proteomes" id="UP001501752">
    <property type="component" value="Unassembled WGS sequence"/>
</dbReference>
<dbReference type="RefSeq" id="WP_345697329.1">
    <property type="nucleotide sequence ID" value="NZ_BAABIS010000001.1"/>
</dbReference>
<comment type="subcellular location">
    <subcellularLocation>
        <location evidence="1">Cell septum</location>
    </subcellularLocation>
</comment>
<evidence type="ECO:0000313" key="8">
    <source>
        <dbReference type="EMBL" id="GAA4850960.1"/>
    </source>
</evidence>
<dbReference type="InterPro" id="IPR038658">
    <property type="entry name" value="SsgB_sf"/>
</dbReference>
<comment type="similarity">
    <text evidence="2">Belongs to the SsgA family.</text>
</comment>
<evidence type="ECO:0000256" key="2">
    <source>
        <dbReference type="ARBA" id="ARBA00009323"/>
    </source>
</evidence>
<keyword evidence="5" id="KW-0717">Septation</keyword>
<organism evidence="8 9">
    <name type="scientific">Kitasatospora terrestris</name>
    <dbReference type="NCBI Taxonomy" id="258051"/>
    <lineage>
        <taxon>Bacteria</taxon>
        <taxon>Bacillati</taxon>
        <taxon>Actinomycetota</taxon>
        <taxon>Actinomycetes</taxon>
        <taxon>Kitasatosporales</taxon>
        <taxon>Streptomycetaceae</taxon>
        <taxon>Kitasatospora</taxon>
    </lineage>
</organism>
<evidence type="ECO:0000313" key="9">
    <source>
        <dbReference type="Proteomes" id="UP001501752"/>
    </source>
</evidence>
<evidence type="ECO:0000256" key="3">
    <source>
        <dbReference type="ARBA" id="ARBA00022618"/>
    </source>
</evidence>
<evidence type="ECO:0000256" key="5">
    <source>
        <dbReference type="ARBA" id="ARBA00023210"/>
    </source>
</evidence>
<reference evidence="9" key="1">
    <citation type="journal article" date="2019" name="Int. J. Syst. Evol. Microbiol.">
        <title>The Global Catalogue of Microorganisms (GCM) 10K type strain sequencing project: providing services to taxonomists for standard genome sequencing and annotation.</title>
        <authorList>
            <consortium name="The Broad Institute Genomics Platform"/>
            <consortium name="The Broad Institute Genome Sequencing Center for Infectious Disease"/>
            <person name="Wu L."/>
            <person name="Ma J."/>
        </authorList>
    </citation>
    <scope>NUCLEOTIDE SEQUENCE [LARGE SCALE GENOMIC DNA]</scope>
    <source>
        <strain evidence="9">JCM 13006</strain>
    </source>
</reference>
<dbReference type="Gene3D" id="2.30.31.20">
    <property type="entry name" value="Sporulation-specific cell division protein SsgB"/>
    <property type="match status" value="1"/>
</dbReference>
<proteinExistence type="inferred from homology"/>